<dbReference type="SUPFAM" id="SSF81273">
    <property type="entry name" value="H-NS histone-like proteins"/>
    <property type="match status" value="2"/>
</dbReference>
<sequence length="138" mass="16114">MSRKSNVSNILTTLRDKRKLRDLLADCTFAEIQEIQEKFTSVLDDVIQEFESRAEKRLKAEQLMKKILGESDLHELNLSDLLPPDSDVLGKRKFAIKYRFRDENNQIKYWSGVGKMPVFLRKYQEGGGDIEDFNVENE</sequence>
<dbReference type="Gene3D" id="1.10.287.1050">
    <property type="entry name" value="H-NS histone-like proteins"/>
    <property type="match status" value="1"/>
</dbReference>
<dbReference type="Pfam" id="PF22470">
    <property type="entry name" value="Histone_HNS_N"/>
    <property type="match status" value="1"/>
</dbReference>
<dbReference type="Pfam" id="PF00816">
    <property type="entry name" value="Histone_HNS"/>
    <property type="match status" value="1"/>
</dbReference>
<evidence type="ECO:0000313" key="3">
    <source>
        <dbReference type="EMBL" id="AYU65751.1"/>
    </source>
</evidence>
<dbReference type="EMBL" id="MK079571">
    <property type="protein sequence ID" value="AYU65751.1"/>
    <property type="molecule type" value="Genomic_DNA"/>
</dbReference>
<reference evidence="3" key="1">
    <citation type="submission" date="2018-10" db="EMBL/GenBank/DDBJ databases">
        <title>Complete sequence of plasmid pHNBF16.</title>
        <authorList>
            <person name="Liu J.H."/>
            <person name="Huang X."/>
            <person name="Luo J."/>
        </authorList>
    </citation>
    <scope>NUCLEOTIDE SEQUENCE</scope>
    <source>
        <strain evidence="3">6BF16CTX</strain>
        <plasmid evidence="3">pHNBF16</plasmid>
    </source>
</reference>
<dbReference type="RefSeq" id="WP_087653594.1">
    <property type="nucleotide sequence ID" value="NZ_JAJHGW010000044.1"/>
</dbReference>
<geneLocation type="plasmid" evidence="3">
    <name>pHNBF16</name>
</geneLocation>
<dbReference type="GO" id="GO:0046983">
    <property type="term" value="F:protein dimerization activity"/>
    <property type="evidence" value="ECO:0007669"/>
    <property type="project" value="InterPro"/>
</dbReference>
<feature type="domain" description="DNA-binding protein H-NS-like C-terminal" evidence="1">
    <location>
        <begin position="97"/>
        <end position="134"/>
    </location>
</feature>
<evidence type="ECO:0000259" key="1">
    <source>
        <dbReference type="Pfam" id="PF00816"/>
    </source>
</evidence>
<dbReference type="InterPro" id="IPR027444">
    <property type="entry name" value="H-NS_C_dom"/>
</dbReference>
<dbReference type="InterPro" id="IPR054180">
    <property type="entry name" value="H-NS-like_N"/>
</dbReference>
<dbReference type="AlphaFoldDB" id="A0A3G4RJC0"/>
<evidence type="ECO:0008006" key="4">
    <source>
        <dbReference type="Google" id="ProtNLM"/>
    </source>
</evidence>
<name>A0A3G4RJC0_KLEPN</name>
<keyword evidence="3" id="KW-0614">Plasmid</keyword>
<accession>A0A3G4RJC0</accession>
<dbReference type="GO" id="GO:0003677">
    <property type="term" value="F:DNA binding"/>
    <property type="evidence" value="ECO:0007669"/>
    <property type="project" value="InterPro"/>
</dbReference>
<dbReference type="Gene3D" id="4.10.430.10">
    <property type="entry name" value="Histone-like protein H-NS, C-terminal domain"/>
    <property type="match status" value="1"/>
</dbReference>
<dbReference type="InterPro" id="IPR027454">
    <property type="entry name" value="Histone_HNS_N"/>
</dbReference>
<dbReference type="InterPro" id="IPR037150">
    <property type="entry name" value="H-NS_C_dom_sf"/>
</dbReference>
<proteinExistence type="predicted"/>
<protein>
    <recommendedName>
        <fullName evidence="4">DNA-binding protein</fullName>
    </recommendedName>
</protein>
<feature type="domain" description="DNA-binding protein H-NS-like N-terminal" evidence="2">
    <location>
        <begin position="8"/>
        <end position="82"/>
    </location>
</feature>
<organism evidence="3">
    <name type="scientific">Klebsiella pneumoniae</name>
    <dbReference type="NCBI Taxonomy" id="573"/>
    <lineage>
        <taxon>Bacteria</taxon>
        <taxon>Pseudomonadati</taxon>
        <taxon>Pseudomonadota</taxon>
        <taxon>Gammaproteobacteria</taxon>
        <taxon>Enterobacterales</taxon>
        <taxon>Enterobacteriaceae</taxon>
        <taxon>Klebsiella/Raoultella group</taxon>
        <taxon>Klebsiella</taxon>
        <taxon>Klebsiella pneumoniae complex</taxon>
    </lineage>
</organism>
<evidence type="ECO:0000259" key="2">
    <source>
        <dbReference type="Pfam" id="PF22470"/>
    </source>
</evidence>